<accession>A0A432VBE8</accession>
<evidence type="ECO:0000256" key="2">
    <source>
        <dbReference type="ARBA" id="ARBA00022630"/>
    </source>
</evidence>
<dbReference type="EMBL" id="RKST01000001">
    <property type="protein sequence ID" value="RUM99499.1"/>
    <property type="molecule type" value="Genomic_DNA"/>
</dbReference>
<dbReference type="Proteomes" id="UP000281647">
    <property type="component" value="Unassembled WGS sequence"/>
</dbReference>
<reference evidence="6 7" key="1">
    <citation type="submission" date="2018-11" db="EMBL/GenBank/DDBJ databases">
        <title>Pseudaminobacter arsenicus sp. nov., an arsenic-resistant bacterium isolated from arsenic-rich aquifers.</title>
        <authorList>
            <person name="Mu Y."/>
        </authorList>
    </citation>
    <scope>NUCLEOTIDE SEQUENCE [LARGE SCALE GENOMIC DNA]</scope>
    <source>
        <strain evidence="6 7">CB3</strain>
    </source>
</reference>
<protein>
    <recommendedName>
        <fullName evidence="5">FMN hydroxy acid dehydrogenase domain-containing protein</fullName>
    </recommendedName>
</protein>
<keyword evidence="4" id="KW-0560">Oxidoreductase</keyword>
<dbReference type="RefSeq" id="WP_128625739.1">
    <property type="nucleotide sequence ID" value="NZ_RKST01000001.1"/>
</dbReference>
<dbReference type="InterPro" id="IPR000262">
    <property type="entry name" value="FMN-dep_DH"/>
</dbReference>
<dbReference type="PANTHER" id="PTHR10578">
    <property type="entry name" value="S -2-HYDROXY-ACID OXIDASE-RELATED"/>
    <property type="match status" value="1"/>
</dbReference>
<keyword evidence="3" id="KW-0288">FMN</keyword>
<comment type="caution">
    <text evidence="6">The sequence shown here is derived from an EMBL/GenBank/DDBJ whole genome shotgun (WGS) entry which is preliminary data.</text>
</comment>
<dbReference type="Gene3D" id="3.20.20.70">
    <property type="entry name" value="Aldolase class I"/>
    <property type="match status" value="1"/>
</dbReference>
<comment type="cofactor">
    <cofactor evidence="1">
        <name>FMN</name>
        <dbReference type="ChEBI" id="CHEBI:58210"/>
    </cofactor>
</comment>
<proteinExistence type="predicted"/>
<name>A0A432VBE8_9HYPH</name>
<evidence type="ECO:0000256" key="4">
    <source>
        <dbReference type="ARBA" id="ARBA00023002"/>
    </source>
</evidence>
<organism evidence="6 7">
    <name type="scientific">Borborobacter arsenicus</name>
    <dbReference type="NCBI Taxonomy" id="1851146"/>
    <lineage>
        <taxon>Bacteria</taxon>
        <taxon>Pseudomonadati</taxon>
        <taxon>Pseudomonadota</taxon>
        <taxon>Alphaproteobacteria</taxon>
        <taxon>Hyphomicrobiales</taxon>
        <taxon>Phyllobacteriaceae</taxon>
        <taxon>Borborobacter</taxon>
    </lineage>
</organism>
<dbReference type="InterPro" id="IPR013785">
    <property type="entry name" value="Aldolase_TIM"/>
</dbReference>
<dbReference type="AlphaFoldDB" id="A0A432VBE8"/>
<evidence type="ECO:0000259" key="5">
    <source>
        <dbReference type="PROSITE" id="PS51349"/>
    </source>
</evidence>
<keyword evidence="7" id="KW-1185">Reference proteome</keyword>
<dbReference type="Pfam" id="PF01070">
    <property type="entry name" value="FMN_dh"/>
    <property type="match status" value="1"/>
</dbReference>
<feature type="domain" description="FMN hydroxy acid dehydrogenase" evidence="5">
    <location>
        <begin position="1"/>
        <end position="92"/>
    </location>
</feature>
<keyword evidence="2" id="KW-0285">Flavoprotein</keyword>
<dbReference type="PANTHER" id="PTHR10578:SF107">
    <property type="entry name" value="2-HYDROXYACID OXIDASE 1"/>
    <property type="match status" value="1"/>
</dbReference>
<gene>
    <name evidence="6" type="ORF">EET67_00910</name>
</gene>
<evidence type="ECO:0000313" key="7">
    <source>
        <dbReference type="Proteomes" id="UP000281647"/>
    </source>
</evidence>
<sequence length="92" mass="10841">MRLRDALTVDDVRLMAQARMPKVVFDYVDGGVEDEDALAANQMAFRRRVFVPRYPVNVENRIHSTQLFGRQYELSFAFRPRASLRFFDRART</sequence>
<dbReference type="SUPFAM" id="SSF51395">
    <property type="entry name" value="FMN-linked oxidoreductases"/>
    <property type="match status" value="1"/>
</dbReference>
<evidence type="ECO:0000256" key="1">
    <source>
        <dbReference type="ARBA" id="ARBA00001917"/>
    </source>
</evidence>
<evidence type="ECO:0000256" key="3">
    <source>
        <dbReference type="ARBA" id="ARBA00022643"/>
    </source>
</evidence>
<dbReference type="GO" id="GO:0016491">
    <property type="term" value="F:oxidoreductase activity"/>
    <property type="evidence" value="ECO:0007669"/>
    <property type="project" value="UniProtKB-KW"/>
</dbReference>
<evidence type="ECO:0000313" key="6">
    <source>
        <dbReference type="EMBL" id="RUM99499.1"/>
    </source>
</evidence>
<dbReference type="InterPro" id="IPR037396">
    <property type="entry name" value="FMN_HAD"/>
</dbReference>
<dbReference type="PROSITE" id="PS51349">
    <property type="entry name" value="FMN_HYDROXY_ACID_DH_2"/>
    <property type="match status" value="1"/>
</dbReference>